<accession>K2JKX7</accession>
<dbReference type="InterPro" id="IPR007539">
    <property type="entry name" value="DUF551"/>
</dbReference>
<dbReference type="Proteomes" id="UP000006755">
    <property type="component" value="Unassembled WGS sequence"/>
</dbReference>
<evidence type="ECO:0000313" key="2">
    <source>
        <dbReference type="EMBL" id="EKE75983.1"/>
    </source>
</evidence>
<dbReference type="STRING" id="745411.B3C1_05972"/>
<keyword evidence="3" id="KW-1185">Reference proteome</keyword>
<dbReference type="eggNOG" id="ENOG5033K8D">
    <property type="taxonomic scope" value="Bacteria"/>
</dbReference>
<name>K2JKX7_9GAMM</name>
<feature type="domain" description="DUF551" evidence="1">
    <location>
        <begin position="2"/>
        <end position="59"/>
    </location>
</feature>
<proteinExistence type="predicted"/>
<comment type="caution">
    <text evidence="2">The sequence shown here is derived from an EMBL/GenBank/DDBJ whole genome shotgun (WGS) entry which is preliminary data.</text>
</comment>
<organism evidence="2 3">
    <name type="scientific">Gallaecimonas xiamenensis 3-C-1</name>
    <dbReference type="NCBI Taxonomy" id="745411"/>
    <lineage>
        <taxon>Bacteria</taxon>
        <taxon>Pseudomonadati</taxon>
        <taxon>Pseudomonadota</taxon>
        <taxon>Gammaproteobacteria</taxon>
        <taxon>Enterobacterales</taxon>
        <taxon>Gallaecimonadaceae</taxon>
        <taxon>Gallaecimonas</taxon>
    </lineage>
</organism>
<dbReference type="Pfam" id="PF04448">
    <property type="entry name" value="DUF551"/>
    <property type="match status" value="1"/>
</dbReference>
<evidence type="ECO:0000259" key="1">
    <source>
        <dbReference type="Pfam" id="PF04448"/>
    </source>
</evidence>
<dbReference type="EMBL" id="AMRI01000006">
    <property type="protein sequence ID" value="EKE75983.1"/>
    <property type="molecule type" value="Genomic_DNA"/>
</dbReference>
<gene>
    <name evidence="2" type="ORF">B3C1_05972</name>
</gene>
<reference evidence="2 3" key="1">
    <citation type="journal article" date="2012" name="J. Bacteriol.">
        <title>Genome Sequence of Gallaecimonas xiamenensis Type Strain 3-C-1.</title>
        <authorList>
            <person name="Lai Q."/>
            <person name="Wang L."/>
            <person name="Wang W."/>
            <person name="Shao Z."/>
        </authorList>
    </citation>
    <scope>NUCLEOTIDE SEQUENCE [LARGE SCALE GENOMIC DNA]</scope>
    <source>
        <strain evidence="2 3">3-C-1</strain>
    </source>
</reference>
<evidence type="ECO:0000313" key="3">
    <source>
        <dbReference type="Proteomes" id="UP000006755"/>
    </source>
</evidence>
<dbReference type="AlphaFoldDB" id="K2JKX7"/>
<dbReference type="OrthoDB" id="6369784at2"/>
<sequence length="65" mass="6929">MWIPCSDAMPADLAVVVVLYQGVWPHRGNGGITDLYAVGGNWVQVPQGVVVVAWMPIPDTSALPL</sequence>
<protein>
    <recommendedName>
        <fullName evidence="1">DUF551 domain-containing protein</fullName>
    </recommendedName>
</protein>
<dbReference type="RefSeq" id="WP_008483574.1">
    <property type="nucleotide sequence ID" value="NZ_AMRI01000006.1"/>
</dbReference>